<name>A0A845GUP1_9BURK</name>
<gene>
    <name evidence="1" type="ORF">GTP90_20495</name>
</gene>
<evidence type="ECO:0000313" key="2">
    <source>
        <dbReference type="Proteomes" id="UP000447355"/>
    </source>
</evidence>
<sequence length="67" mass="7319">MQVNDQVQLKKVAEGDEESLGRAGLVVKVVGRDDDPEQVCTVDLDETPTHHSGQVEVLTTDLTFLGR</sequence>
<evidence type="ECO:0008006" key="3">
    <source>
        <dbReference type="Google" id="ProtNLM"/>
    </source>
</evidence>
<dbReference type="RefSeq" id="WP_161085272.1">
    <property type="nucleotide sequence ID" value="NZ_WWCX01000041.1"/>
</dbReference>
<dbReference type="AlphaFoldDB" id="A0A845GUP1"/>
<comment type="caution">
    <text evidence="1">The sequence shown here is derived from an EMBL/GenBank/DDBJ whole genome shotgun (WGS) entry which is preliminary data.</text>
</comment>
<dbReference type="EMBL" id="WWCX01000041">
    <property type="protein sequence ID" value="MYM96249.1"/>
    <property type="molecule type" value="Genomic_DNA"/>
</dbReference>
<organism evidence="1 2">
    <name type="scientific">Duganella vulcania</name>
    <dbReference type="NCBI Taxonomy" id="2692166"/>
    <lineage>
        <taxon>Bacteria</taxon>
        <taxon>Pseudomonadati</taxon>
        <taxon>Pseudomonadota</taxon>
        <taxon>Betaproteobacteria</taxon>
        <taxon>Burkholderiales</taxon>
        <taxon>Oxalobacteraceae</taxon>
        <taxon>Telluria group</taxon>
        <taxon>Duganella</taxon>
    </lineage>
</organism>
<reference evidence="1" key="1">
    <citation type="submission" date="2019-12" db="EMBL/GenBank/DDBJ databases">
        <title>Novel species isolated from a subtropical stream in China.</title>
        <authorList>
            <person name="Lu H."/>
        </authorList>
    </citation>
    <scope>NUCLEOTIDE SEQUENCE [LARGE SCALE GENOMIC DNA]</scope>
    <source>
        <strain evidence="1">FT81W</strain>
    </source>
</reference>
<accession>A0A845GUP1</accession>
<proteinExistence type="predicted"/>
<protein>
    <recommendedName>
        <fullName evidence="3">DUF4926 domain-containing protein</fullName>
    </recommendedName>
</protein>
<dbReference type="Proteomes" id="UP000447355">
    <property type="component" value="Unassembled WGS sequence"/>
</dbReference>
<evidence type="ECO:0000313" key="1">
    <source>
        <dbReference type="EMBL" id="MYM96249.1"/>
    </source>
</evidence>